<evidence type="ECO:0000313" key="1">
    <source>
        <dbReference type="EMBL" id="MET3579867.1"/>
    </source>
</evidence>
<organism evidence="1 2">
    <name type="scientific">Mesorhizobium robiniae</name>
    <dbReference type="NCBI Taxonomy" id="559315"/>
    <lineage>
        <taxon>Bacteria</taxon>
        <taxon>Pseudomonadati</taxon>
        <taxon>Pseudomonadota</taxon>
        <taxon>Alphaproteobacteria</taxon>
        <taxon>Hyphomicrobiales</taxon>
        <taxon>Phyllobacteriaceae</taxon>
        <taxon>Mesorhizobium</taxon>
    </lineage>
</organism>
<dbReference type="SUPFAM" id="SSF56091">
    <property type="entry name" value="DNA ligase/mRNA capping enzyme, catalytic domain"/>
    <property type="match status" value="1"/>
</dbReference>
<reference evidence="1 2" key="1">
    <citation type="submission" date="2024-06" db="EMBL/GenBank/DDBJ databases">
        <title>Genomic Encyclopedia of Type Strains, Phase IV (KMG-IV): sequencing the most valuable type-strain genomes for metagenomic binning, comparative biology and taxonomic classification.</title>
        <authorList>
            <person name="Goeker M."/>
        </authorList>
    </citation>
    <scope>NUCLEOTIDE SEQUENCE [LARGE SCALE GENOMIC DNA]</scope>
    <source>
        <strain evidence="1 2">DSM 100022</strain>
    </source>
</reference>
<evidence type="ECO:0000313" key="2">
    <source>
        <dbReference type="Proteomes" id="UP001549204"/>
    </source>
</evidence>
<keyword evidence="2" id="KW-1185">Reference proteome</keyword>
<dbReference type="Gene3D" id="3.30.470.30">
    <property type="entry name" value="DNA ligase/mRNA capping enzyme"/>
    <property type="match status" value="1"/>
</dbReference>
<gene>
    <name evidence="1" type="ORF">ABID19_002898</name>
</gene>
<name>A0ABV2GNK6_9HYPH</name>
<dbReference type="GO" id="GO:0016874">
    <property type="term" value="F:ligase activity"/>
    <property type="evidence" value="ECO:0007669"/>
    <property type="project" value="UniProtKB-KW"/>
</dbReference>
<dbReference type="EMBL" id="JBEPMC010000004">
    <property type="protein sequence ID" value="MET3579867.1"/>
    <property type="molecule type" value="Genomic_DNA"/>
</dbReference>
<comment type="caution">
    <text evidence="1">The sequence shown here is derived from an EMBL/GenBank/DDBJ whole genome shotgun (WGS) entry which is preliminary data.</text>
</comment>
<protein>
    <submittedName>
        <fullName evidence="1">ATP-dependent DNA ligase</fullName>
    </submittedName>
</protein>
<keyword evidence="1" id="KW-0436">Ligase</keyword>
<accession>A0ABV2GNK6</accession>
<sequence length="39" mass="4456">MRIFTRNGPDWTKKYRDLVEAAKALNLQSAIIDGEITGY</sequence>
<dbReference type="Proteomes" id="UP001549204">
    <property type="component" value="Unassembled WGS sequence"/>
</dbReference>
<proteinExistence type="predicted"/>